<dbReference type="Pfam" id="PF16090">
    <property type="entry name" value="DUF4819"/>
    <property type="match status" value="1"/>
</dbReference>
<gene>
    <name evidence="2" type="primary">Cic</name>
    <name evidence="2" type="ORF">PODSTR_R15141</name>
</gene>
<evidence type="ECO:0000259" key="1">
    <source>
        <dbReference type="Pfam" id="PF16090"/>
    </source>
</evidence>
<reference evidence="2 3" key="1">
    <citation type="submission" date="2020-02" db="EMBL/GenBank/DDBJ databases">
        <title>Bird 10,000 Genomes (B10K) Project - Family phase.</title>
        <authorList>
            <person name="Zhang G."/>
        </authorList>
    </citation>
    <scope>NUCLEOTIDE SEQUENCE [LARGE SCALE GENOMIC DNA]</scope>
    <source>
        <strain evidence="2">B10K-DU-001-40</strain>
        <tissue evidence="2">Muscle</tissue>
    </source>
</reference>
<dbReference type="AlphaFoldDB" id="A0A7L4GW33"/>
<sequence length="130" mass="13408">PAVVKELKAGGGGAGSGGGDLGVQFIGERGVVYVEKGFWGDPPGAVLDVTPPVTALGVGTPVCARLDPGESIYREGTVVEVSVKPPSYRVRFAPPPYATPVWIPRSGLRLLRPLPRDADAGDDDGDNDGD</sequence>
<feature type="non-terminal residue" evidence="2">
    <location>
        <position position="130"/>
    </location>
</feature>
<proteinExistence type="predicted"/>
<dbReference type="OrthoDB" id="10051111at2759"/>
<feature type="domain" description="Protein capicua homolog-like" evidence="1">
    <location>
        <begin position="46"/>
        <end position="114"/>
    </location>
</feature>
<comment type="caution">
    <text evidence="2">The sequence shown here is derived from an EMBL/GenBank/DDBJ whole genome shotgun (WGS) entry which is preliminary data.</text>
</comment>
<dbReference type="EMBL" id="VZTK01017303">
    <property type="protein sequence ID" value="NXX17446.1"/>
    <property type="molecule type" value="Genomic_DNA"/>
</dbReference>
<name>A0A7L4GW33_PODST</name>
<keyword evidence="3" id="KW-1185">Reference proteome</keyword>
<evidence type="ECO:0000313" key="2">
    <source>
        <dbReference type="EMBL" id="NXX17446.1"/>
    </source>
</evidence>
<organism evidence="2 3">
    <name type="scientific">Podargus strigoides</name>
    <name type="common">Tawny frogmouth</name>
    <name type="synonym">Caprimulgus strigoides</name>
    <dbReference type="NCBI Taxonomy" id="8905"/>
    <lineage>
        <taxon>Eukaryota</taxon>
        <taxon>Metazoa</taxon>
        <taxon>Chordata</taxon>
        <taxon>Craniata</taxon>
        <taxon>Vertebrata</taxon>
        <taxon>Euteleostomi</taxon>
        <taxon>Archelosauria</taxon>
        <taxon>Archosauria</taxon>
        <taxon>Dinosauria</taxon>
        <taxon>Saurischia</taxon>
        <taxon>Theropoda</taxon>
        <taxon>Coelurosauria</taxon>
        <taxon>Aves</taxon>
        <taxon>Neognathae</taxon>
        <taxon>Neoaves</taxon>
        <taxon>Strisores</taxon>
        <taxon>Caprimulgiformes</taxon>
        <taxon>Podargidae</taxon>
        <taxon>Podargus</taxon>
    </lineage>
</organism>
<feature type="non-terminal residue" evidence="2">
    <location>
        <position position="1"/>
    </location>
</feature>
<evidence type="ECO:0000313" key="3">
    <source>
        <dbReference type="Proteomes" id="UP000584326"/>
    </source>
</evidence>
<accession>A0A7L4GW33</accession>
<dbReference type="Proteomes" id="UP000584326">
    <property type="component" value="Unassembled WGS sequence"/>
</dbReference>
<protein>
    <submittedName>
        <fullName evidence="2">CIC protein</fullName>
    </submittedName>
</protein>
<dbReference type="InterPro" id="IPR032147">
    <property type="entry name" value="Cic_dom"/>
</dbReference>